<gene>
    <name evidence="1" type="ORF">CPELLU_LOCUS11929</name>
</gene>
<dbReference type="AlphaFoldDB" id="A0A9N9HSF0"/>
<protein>
    <submittedName>
        <fullName evidence="1">13802_t:CDS:1</fullName>
    </submittedName>
</protein>
<accession>A0A9N9HSF0</accession>
<dbReference type="EMBL" id="CAJVQA010010984">
    <property type="protein sequence ID" value="CAG8703004.1"/>
    <property type="molecule type" value="Genomic_DNA"/>
</dbReference>
<reference evidence="1" key="1">
    <citation type="submission" date="2021-06" db="EMBL/GenBank/DDBJ databases">
        <authorList>
            <person name="Kallberg Y."/>
            <person name="Tangrot J."/>
            <person name="Rosling A."/>
        </authorList>
    </citation>
    <scope>NUCLEOTIDE SEQUENCE</scope>
    <source>
        <strain evidence="1">FL966</strain>
    </source>
</reference>
<sequence length="265" mass="31100">MSYDNYCQLAAAESQLIREHQVAKRRIEITNIINKKIEIETFSTNEAQSSPSTLVLRDTIKLKLRGDGHNIINIASWWDMDQDWANTGNSKCMKKPVLFLAIDQKNYISDELYLFLCISDVLMECLFNDLFKKKEFEKQIKLIIEAAFNDLAIQFEFFKLIADVIPYMHVFAKYIFLFMQQLKAEGLSLQFFSTSSIEKKTMISTTMEGENKEQSVVYNIMSFENRHLFYLTNNTSKKTIIQNINAYNKKNFQLSWSNRLVNFLY</sequence>
<name>A0A9N9HSF0_9GLOM</name>
<proteinExistence type="predicted"/>
<evidence type="ECO:0000313" key="1">
    <source>
        <dbReference type="EMBL" id="CAG8703004.1"/>
    </source>
</evidence>
<evidence type="ECO:0000313" key="2">
    <source>
        <dbReference type="Proteomes" id="UP000789759"/>
    </source>
</evidence>
<comment type="caution">
    <text evidence="1">The sequence shown here is derived from an EMBL/GenBank/DDBJ whole genome shotgun (WGS) entry which is preliminary data.</text>
</comment>
<keyword evidence="2" id="KW-1185">Reference proteome</keyword>
<dbReference type="Proteomes" id="UP000789759">
    <property type="component" value="Unassembled WGS sequence"/>
</dbReference>
<organism evidence="1 2">
    <name type="scientific">Cetraspora pellucida</name>
    <dbReference type="NCBI Taxonomy" id="1433469"/>
    <lineage>
        <taxon>Eukaryota</taxon>
        <taxon>Fungi</taxon>
        <taxon>Fungi incertae sedis</taxon>
        <taxon>Mucoromycota</taxon>
        <taxon>Glomeromycotina</taxon>
        <taxon>Glomeromycetes</taxon>
        <taxon>Diversisporales</taxon>
        <taxon>Gigasporaceae</taxon>
        <taxon>Cetraspora</taxon>
    </lineage>
</organism>
<dbReference type="OrthoDB" id="2429546at2759"/>